<dbReference type="Pfam" id="PF00625">
    <property type="entry name" value="Guanylate_kin"/>
    <property type="match status" value="1"/>
</dbReference>
<dbReference type="PROSITE" id="PS00856">
    <property type="entry name" value="GUANYLATE_KINASE_1"/>
    <property type="match status" value="1"/>
</dbReference>
<dbReference type="SUPFAM" id="SSF52540">
    <property type="entry name" value="P-loop containing nucleoside triphosphate hydrolases"/>
    <property type="match status" value="1"/>
</dbReference>
<dbReference type="InterPro" id="IPR008144">
    <property type="entry name" value="Guanylate_kin-like_dom"/>
</dbReference>
<name>A0ABD6ES28_9BILA</name>
<dbReference type="AlphaFoldDB" id="A0ABD6ES28"/>
<dbReference type="Gene3D" id="2.30.30.40">
    <property type="entry name" value="SH3 Domains"/>
    <property type="match status" value="1"/>
</dbReference>
<feature type="domain" description="PDZ" evidence="6">
    <location>
        <begin position="71"/>
        <end position="122"/>
    </location>
</feature>
<dbReference type="PROSITE" id="PS50106">
    <property type="entry name" value="PDZ"/>
    <property type="match status" value="1"/>
</dbReference>
<feature type="domain" description="Guanylate kinase-like" evidence="5">
    <location>
        <begin position="220"/>
        <end position="402"/>
    </location>
</feature>
<organism evidence="7 8">
    <name type="scientific">Gnathostoma spinigerum</name>
    <dbReference type="NCBI Taxonomy" id="75299"/>
    <lineage>
        <taxon>Eukaryota</taxon>
        <taxon>Metazoa</taxon>
        <taxon>Ecdysozoa</taxon>
        <taxon>Nematoda</taxon>
        <taxon>Chromadorea</taxon>
        <taxon>Rhabditida</taxon>
        <taxon>Spirurina</taxon>
        <taxon>Gnathostomatomorpha</taxon>
        <taxon>Gnathostomatoidea</taxon>
        <taxon>Gnathostomatidae</taxon>
        <taxon>Gnathostoma</taxon>
    </lineage>
</organism>
<dbReference type="Proteomes" id="UP001608902">
    <property type="component" value="Unassembled WGS sequence"/>
</dbReference>
<evidence type="ECO:0000259" key="6">
    <source>
        <dbReference type="PROSITE" id="PS50106"/>
    </source>
</evidence>
<evidence type="ECO:0000259" key="4">
    <source>
        <dbReference type="PROSITE" id="PS50002"/>
    </source>
</evidence>
<dbReference type="PROSITE" id="PS50052">
    <property type="entry name" value="GUANYLATE_KINASE_2"/>
    <property type="match status" value="1"/>
</dbReference>
<dbReference type="SUPFAM" id="SSF50044">
    <property type="entry name" value="SH3-domain"/>
    <property type="match status" value="1"/>
</dbReference>
<dbReference type="InterPro" id="IPR027417">
    <property type="entry name" value="P-loop_NTPase"/>
</dbReference>
<accession>A0ABD6ES28</accession>
<feature type="domain" description="SH3" evidence="4">
    <location>
        <begin position="145"/>
        <end position="213"/>
    </location>
</feature>
<keyword evidence="2 3" id="KW-0728">SH3 domain</keyword>
<dbReference type="Gene3D" id="3.40.50.300">
    <property type="entry name" value="P-loop containing nucleotide triphosphate hydrolases"/>
    <property type="match status" value="1"/>
</dbReference>
<dbReference type="Pfam" id="PF00018">
    <property type="entry name" value="SH3_1"/>
    <property type="match status" value="1"/>
</dbReference>
<dbReference type="InterPro" id="IPR036034">
    <property type="entry name" value="PDZ_sf"/>
</dbReference>
<protein>
    <submittedName>
        <fullName evidence="7">Uncharacterized protein</fullName>
    </submittedName>
</protein>
<sequence>MRVTSGDGEAVNTSVWVKVNEEVSIDPKTGLKKRTSTTERILTTCTFHAIAVDEQPYKHRHVLSSAYEARLVTLDASFASDIRCNRVGGQIVVTSVRPDSLVSKEIHAGDTIVEVNGRLVDNNFNFNELKGPTTLKLVPAPVHQTPAVFYRALADYNAEDDSRLPFSWAGLSVKKGEIIQVISKDDVWMQARKVNDISRVGLVPAKERIERVAMLTPYGRRVLVLLGAPHVGRRSLKSMLLSHLPQYFATVTPYTSRAPRTDEQEGREYYFRTKEEIMERIRADDMVEWGEYEGHLYGTSVESIRACIRGGRVCVLDCAPRALRYLYNGEFMPFVVVIASPDADELKQMCALKRKSLSAEQIQQTLDENKKLLESDESSMFHLVLVNRHTDVTFRRILEALNDLKSEIQWIPESWMH</sequence>
<dbReference type="InterPro" id="IPR050716">
    <property type="entry name" value="MAGUK"/>
</dbReference>
<evidence type="ECO:0000259" key="5">
    <source>
        <dbReference type="PROSITE" id="PS50052"/>
    </source>
</evidence>
<evidence type="ECO:0000313" key="7">
    <source>
        <dbReference type="EMBL" id="MFH4979357.1"/>
    </source>
</evidence>
<comment type="caution">
    <text evidence="7">The sequence shown here is derived from an EMBL/GenBank/DDBJ whole genome shotgun (WGS) entry which is preliminary data.</text>
</comment>
<dbReference type="InterPro" id="IPR036028">
    <property type="entry name" value="SH3-like_dom_sf"/>
</dbReference>
<proteinExistence type="inferred from homology"/>
<dbReference type="SMART" id="SM00326">
    <property type="entry name" value="SH3"/>
    <property type="match status" value="1"/>
</dbReference>
<evidence type="ECO:0000256" key="2">
    <source>
        <dbReference type="ARBA" id="ARBA00022443"/>
    </source>
</evidence>
<keyword evidence="8" id="KW-1185">Reference proteome</keyword>
<dbReference type="InterPro" id="IPR001478">
    <property type="entry name" value="PDZ"/>
</dbReference>
<evidence type="ECO:0000256" key="1">
    <source>
        <dbReference type="ARBA" id="ARBA00007014"/>
    </source>
</evidence>
<comment type="similarity">
    <text evidence="1">Belongs to the MAGUK family.</text>
</comment>
<gene>
    <name evidence="7" type="ORF">AB6A40_006066</name>
</gene>
<dbReference type="InterPro" id="IPR008145">
    <property type="entry name" value="GK/Ca_channel_bsu"/>
</dbReference>
<dbReference type="PANTHER" id="PTHR23122">
    <property type="entry name" value="MEMBRANE-ASSOCIATED GUANYLATE KINASE MAGUK"/>
    <property type="match status" value="1"/>
</dbReference>
<dbReference type="InterPro" id="IPR020590">
    <property type="entry name" value="Guanylate_kinase_CS"/>
</dbReference>
<evidence type="ECO:0000313" key="8">
    <source>
        <dbReference type="Proteomes" id="UP001608902"/>
    </source>
</evidence>
<reference evidence="7 8" key="1">
    <citation type="submission" date="2024-08" db="EMBL/GenBank/DDBJ databases">
        <title>Gnathostoma spinigerum genome.</title>
        <authorList>
            <person name="Gonzalez-Bertolin B."/>
            <person name="Monzon S."/>
            <person name="Zaballos A."/>
            <person name="Jimenez P."/>
            <person name="Dekumyoy P."/>
            <person name="Varona S."/>
            <person name="Cuesta I."/>
            <person name="Sumanam S."/>
            <person name="Adisakwattana P."/>
            <person name="Gasser R.B."/>
            <person name="Hernandez-Gonzalez A."/>
            <person name="Young N.D."/>
            <person name="Perteguer M.J."/>
        </authorList>
    </citation>
    <scope>NUCLEOTIDE SEQUENCE [LARGE SCALE GENOMIC DNA]</scope>
    <source>
        <strain evidence="7">AL3</strain>
        <tissue evidence="7">Liver</tissue>
    </source>
</reference>
<dbReference type="EMBL" id="JBGFUD010004099">
    <property type="protein sequence ID" value="MFH4979357.1"/>
    <property type="molecule type" value="Genomic_DNA"/>
</dbReference>
<dbReference type="SMART" id="SM00072">
    <property type="entry name" value="GuKc"/>
    <property type="match status" value="1"/>
</dbReference>
<dbReference type="SUPFAM" id="SSF50156">
    <property type="entry name" value="PDZ domain-like"/>
    <property type="match status" value="1"/>
</dbReference>
<dbReference type="PROSITE" id="PS50002">
    <property type="entry name" value="SH3"/>
    <property type="match status" value="1"/>
</dbReference>
<dbReference type="InterPro" id="IPR001452">
    <property type="entry name" value="SH3_domain"/>
</dbReference>
<evidence type="ECO:0000256" key="3">
    <source>
        <dbReference type="PROSITE-ProRule" id="PRU00192"/>
    </source>
</evidence>